<dbReference type="Gene3D" id="3.10.450.50">
    <property type="match status" value="1"/>
</dbReference>
<keyword evidence="2" id="KW-0732">Signal</keyword>
<feature type="domain" description="SnoaL-like" evidence="3">
    <location>
        <begin position="55"/>
        <end position="155"/>
    </location>
</feature>
<dbReference type="InterPro" id="IPR037401">
    <property type="entry name" value="SnoaL-like"/>
</dbReference>
<dbReference type="InterPro" id="IPR032710">
    <property type="entry name" value="NTF2-like_dom_sf"/>
</dbReference>
<name>A0A420BK46_SPHD1</name>
<organism evidence="4 5">
    <name type="scientific">Sphingobacterium detergens</name>
    <dbReference type="NCBI Taxonomy" id="1145106"/>
    <lineage>
        <taxon>Bacteria</taxon>
        <taxon>Pseudomonadati</taxon>
        <taxon>Bacteroidota</taxon>
        <taxon>Sphingobacteriia</taxon>
        <taxon>Sphingobacteriales</taxon>
        <taxon>Sphingobacteriaceae</taxon>
        <taxon>Sphingobacterium</taxon>
    </lineage>
</organism>
<keyword evidence="4" id="KW-0413">Isomerase</keyword>
<dbReference type="Pfam" id="PF12680">
    <property type="entry name" value="SnoaL_2"/>
    <property type="match status" value="1"/>
</dbReference>
<feature type="chain" id="PRO_5018968466" evidence="2">
    <location>
        <begin position="22"/>
        <end position="167"/>
    </location>
</feature>
<sequence length="167" mass="18438">MKKITALAASLLIGVAVQQTANGQTKQSNSSKTNKTTTMENQSAQQQIEKSLTIYFDALNKSSVEQAVGQYTADGVFMPTGLPTASGTAELNIAYTNVFKAIQLNVKFDIEEITVADDIAFVRTQSHGTQLIHATGQKTEELNREFFLLKRENGAWKIARYMFNQPK</sequence>
<comment type="caution">
    <text evidence="4">The sequence shown here is derived from an EMBL/GenBank/DDBJ whole genome shotgun (WGS) entry which is preliminary data.</text>
</comment>
<feature type="region of interest" description="Disordered" evidence="1">
    <location>
        <begin position="23"/>
        <end position="43"/>
    </location>
</feature>
<dbReference type="SUPFAM" id="SSF54427">
    <property type="entry name" value="NTF2-like"/>
    <property type="match status" value="1"/>
</dbReference>
<dbReference type="RefSeq" id="WP_120258684.1">
    <property type="nucleotide sequence ID" value="NZ_RAPY01000001.1"/>
</dbReference>
<dbReference type="AlphaFoldDB" id="A0A420BK46"/>
<evidence type="ECO:0000256" key="1">
    <source>
        <dbReference type="SAM" id="MobiDB-lite"/>
    </source>
</evidence>
<reference evidence="4 5" key="1">
    <citation type="submission" date="2018-09" db="EMBL/GenBank/DDBJ databases">
        <title>Genomic Encyclopedia of Type Strains, Phase III (KMG-III): the genomes of soil and plant-associated and newly described type strains.</title>
        <authorList>
            <person name="Whitman W."/>
        </authorList>
    </citation>
    <scope>NUCLEOTIDE SEQUENCE [LARGE SCALE GENOMIC DNA]</scope>
    <source>
        <strain evidence="4 5">CECT 7938</strain>
    </source>
</reference>
<evidence type="ECO:0000313" key="5">
    <source>
        <dbReference type="Proteomes" id="UP000286246"/>
    </source>
</evidence>
<feature type="signal peptide" evidence="2">
    <location>
        <begin position="1"/>
        <end position="21"/>
    </location>
</feature>
<dbReference type="GO" id="GO:0016853">
    <property type="term" value="F:isomerase activity"/>
    <property type="evidence" value="ECO:0007669"/>
    <property type="project" value="UniProtKB-KW"/>
</dbReference>
<gene>
    <name evidence="4" type="ORF">DFQ12_1968</name>
</gene>
<dbReference type="Proteomes" id="UP000286246">
    <property type="component" value="Unassembled WGS sequence"/>
</dbReference>
<protein>
    <submittedName>
        <fullName evidence="4">Ketosteroid isomerase-like protein</fullName>
    </submittedName>
</protein>
<dbReference type="EMBL" id="RAPY01000001">
    <property type="protein sequence ID" value="RKE57092.1"/>
    <property type="molecule type" value="Genomic_DNA"/>
</dbReference>
<keyword evidence="5" id="KW-1185">Reference proteome</keyword>
<evidence type="ECO:0000259" key="3">
    <source>
        <dbReference type="Pfam" id="PF12680"/>
    </source>
</evidence>
<dbReference type="OrthoDB" id="6491893at2"/>
<proteinExistence type="predicted"/>
<feature type="compositionally biased region" description="Low complexity" evidence="1">
    <location>
        <begin position="24"/>
        <end position="38"/>
    </location>
</feature>
<evidence type="ECO:0000256" key="2">
    <source>
        <dbReference type="SAM" id="SignalP"/>
    </source>
</evidence>
<accession>A0A420BK46</accession>
<evidence type="ECO:0000313" key="4">
    <source>
        <dbReference type="EMBL" id="RKE57092.1"/>
    </source>
</evidence>